<dbReference type="EMBL" id="GGEC01008779">
    <property type="protein sequence ID" value="MBW89262.1"/>
    <property type="molecule type" value="Transcribed_RNA"/>
</dbReference>
<name>A0A2P2J701_RHIMU</name>
<reference evidence="1" key="1">
    <citation type="submission" date="2018-02" db="EMBL/GenBank/DDBJ databases">
        <title>Rhizophora mucronata_Transcriptome.</title>
        <authorList>
            <person name="Meera S.P."/>
            <person name="Sreeshan A."/>
            <person name="Augustine A."/>
        </authorList>
    </citation>
    <scope>NUCLEOTIDE SEQUENCE</scope>
    <source>
        <tissue evidence="1">Leaf</tissue>
    </source>
</reference>
<proteinExistence type="predicted"/>
<sequence>MTAKEKLSTTKNWELQTKLHLQRFLEKCASVFGGPGLPTS</sequence>
<organism evidence="1">
    <name type="scientific">Rhizophora mucronata</name>
    <name type="common">Asiatic mangrove</name>
    <dbReference type="NCBI Taxonomy" id="61149"/>
    <lineage>
        <taxon>Eukaryota</taxon>
        <taxon>Viridiplantae</taxon>
        <taxon>Streptophyta</taxon>
        <taxon>Embryophyta</taxon>
        <taxon>Tracheophyta</taxon>
        <taxon>Spermatophyta</taxon>
        <taxon>Magnoliopsida</taxon>
        <taxon>eudicotyledons</taxon>
        <taxon>Gunneridae</taxon>
        <taxon>Pentapetalae</taxon>
        <taxon>rosids</taxon>
        <taxon>fabids</taxon>
        <taxon>Malpighiales</taxon>
        <taxon>Rhizophoraceae</taxon>
        <taxon>Rhizophora</taxon>
    </lineage>
</organism>
<evidence type="ECO:0000313" key="1">
    <source>
        <dbReference type="EMBL" id="MBW89262.1"/>
    </source>
</evidence>
<protein>
    <submittedName>
        <fullName evidence="1">Uncharacterized protein</fullName>
    </submittedName>
</protein>
<accession>A0A2P2J701</accession>
<dbReference type="AlphaFoldDB" id="A0A2P2J701"/>